<name>A0A915I7X7_ROMCU</name>
<evidence type="ECO:0000313" key="3">
    <source>
        <dbReference type="WBParaSite" id="nRc.2.0.1.t09966-RA"/>
    </source>
</evidence>
<dbReference type="Proteomes" id="UP000887565">
    <property type="component" value="Unplaced"/>
</dbReference>
<feature type="region of interest" description="Disordered" evidence="1">
    <location>
        <begin position="153"/>
        <end position="185"/>
    </location>
</feature>
<feature type="region of interest" description="Disordered" evidence="1">
    <location>
        <begin position="206"/>
        <end position="251"/>
    </location>
</feature>
<dbReference type="WBParaSite" id="nRc.2.0.1.t09966-RA">
    <property type="protein sequence ID" value="nRc.2.0.1.t09966-RA"/>
    <property type="gene ID" value="nRc.2.0.1.g09966"/>
</dbReference>
<feature type="compositionally biased region" description="Basic and acidic residues" evidence="1">
    <location>
        <begin position="206"/>
        <end position="223"/>
    </location>
</feature>
<evidence type="ECO:0000313" key="2">
    <source>
        <dbReference type="Proteomes" id="UP000887565"/>
    </source>
</evidence>
<dbReference type="AlphaFoldDB" id="A0A915I7X7"/>
<protein>
    <submittedName>
        <fullName evidence="3">Uncharacterized protein</fullName>
    </submittedName>
</protein>
<proteinExistence type="predicted"/>
<feature type="compositionally biased region" description="Basic and acidic residues" evidence="1">
    <location>
        <begin position="153"/>
        <end position="163"/>
    </location>
</feature>
<feature type="compositionally biased region" description="Low complexity" evidence="1">
    <location>
        <begin position="60"/>
        <end position="86"/>
    </location>
</feature>
<reference evidence="3" key="1">
    <citation type="submission" date="2022-11" db="UniProtKB">
        <authorList>
            <consortium name="WormBaseParasite"/>
        </authorList>
    </citation>
    <scope>IDENTIFICATION</scope>
</reference>
<keyword evidence="2" id="KW-1185">Reference proteome</keyword>
<accession>A0A915I7X7</accession>
<organism evidence="2 3">
    <name type="scientific">Romanomermis culicivorax</name>
    <name type="common">Nematode worm</name>
    <dbReference type="NCBI Taxonomy" id="13658"/>
    <lineage>
        <taxon>Eukaryota</taxon>
        <taxon>Metazoa</taxon>
        <taxon>Ecdysozoa</taxon>
        <taxon>Nematoda</taxon>
        <taxon>Enoplea</taxon>
        <taxon>Dorylaimia</taxon>
        <taxon>Mermithida</taxon>
        <taxon>Mermithoidea</taxon>
        <taxon>Mermithidae</taxon>
        <taxon>Romanomermis</taxon>
    </lineage>
</organism>
<feature type="compositionally biased region" description="Polar residues" evidence="1">
    <location>
        <begin position="120"/>
        <end position="140"/>
    </location>
</feature>
<sequence>MRSYNDYSTHSLPRYGRNHYVPPTTTTKFTSTYNLGSTGGGASSSYRSHSDYTPSCGAKSYSYASGLSGSSQSSSMSQFSNYRSSSAYPRYGTGSSRKEDYSPARPKLYGSLDEAHGSITRRSVYTPSRAPSQDGSVSDSKYSNIYAGVLRSERRSVVSDSSRESSVSTTGGVRNSMAPADKNNSSLLRVDSKDFDYFYDKYVKSETPSDKEVEKSPEKEMSPSREQSVEVASDPEDESTTLVKKDENGNVIQSSDESIVMGLEDEQSMHMVAEVDRLIETEYAQLNVISSNAPFLPPHFVDLAALKLKMCMQVQEINYKSVHRHYDLNSAGTNELCKQAKFCRNFPEYANTNEFLED</sequence>
<evidence type="ECO:0000256" key="1">
    <source>
        <dbReference type="SAM" id="MobiDB-lite"/>
    </source>
</evidence>
<feature type="compositionally biased region" description="Polar residues" evidence="1">
    <location>
        <begin position="1"/>
        <end position="11"/>
    </location>
</feature>
<feature type="compositionally biased region" description="Polar residues" evidence="1">
    <location>
        <begin position="43"/>
        <end position="53"/>
    </location>
</feature>
<feature type="region of interest" description="Disordered" evidence="1">
    <location>
        <begin position="1"/>
        <end position="140"/>
    </location>
</feature>